<dbReference type="InterPro" id="IPR010228">
    <property type="entry name" value="NADH_UbQ_OxRdtase_Gsu"/>
</dbReference>
<feature type="domain" description="4Fe-4S Mo/W bis-MGD-type" evidence="14">
    <location>
        <begin position="238"/>
        <end position="294"/>
    </location>
</feature>
<evidence type="ECO:0000259" key="13">
    <source>
        <dbReference type="PROSITE" id="PS51085"/>
    </source>
</evidence>
<evidence type="ECO:0000256" key="5">
    <source>
        <dbReference type="ARBA" id="ARBA00022719"/>
    </source>
</evidence>
<evidence type="ECO:0000256" key="6">
    <source>
        <dbReference type="ARBA" id="ARBA00022723"/>
    </source>
</evidence>
<dbReference type="GO" id="GO:0008137">
    <property type="term" value="F:NADH dehydrogenase (ubiquinone) activity"/>
    <property type="evidence" value="ECO:0007669"/>
    <property type="project" value="UniProtKB-UniRule"/>
</dbReference>
<dbReference type="InterPro" id="IPR000283">
    <property type="entry name" value="NADH_UbQ_OxRdtase_75kDa_su_CS"/>
</dbReference>
<dbReference type="PANTHER" id="PTHR43105:SF12">
    <property type="entry name" value="NADH-QUINONE OXIDOREDUCTASE SUBUNIT G"/>
    <property type="match status" value="1"/>
</dbReference>
<dbReference type="InterPro" id="IPR006657">
    <property type="entry name" value="MoPterin_dinucl-bd_dom"/>
</dbReference>
<dbReference type="InterPro" id="IPR054351">
    <property type="entry name" value="NADH_UbQ_OxRdtase_ferredoxin"/>
</dbReference>
<dbReference type="GO" id="GO:0046872">
    <property type="term" value="F:metal ion binding"/>
    <property type="evidence" value="ECO:0007669"/>
    <property type="project" value="UniProtKB-UniRule"/>
</dbReference>
<keyword evidence="6 12" id="KW-0479">Metal-binding</keyword>
<comment type="catalytic activity">
    <reaction evidence="11 12">
        <text>a quinone + NADH + 5 H(+)(in) = a quinol + NAD(+) + 4 H(+)(out)</text>
        <dbReference type="Rhea" id="RHEA:57888"/>
        <dbReference type="ChEBI" id="CHEBI:15378"/>
        <dbReference type="ChEBI" id="CHEBI:24646"/>
        <dbReference type="ChEBI" id="CHEBI:57540"/>
        <dbReference type="ChEBI" id="CHEBI:57945"/>
        <dbReference type="ChEBI" id="CHEBI:132124"/>
    </reaction>
</comment>
<evidence type="ECO:0000256" key="8">
    <source>
        <dbReference type="ARBA" id="ARBA00023004"/>
    </source>
</evidence>
<gene>
    <name evidence="16" type="ORF">STSU_014010</name>
</gene>
<keyword evidence="17" id="KW-1185">Reference proteome</keyword>
<dbReference type="SMART" id="SM00926">
    <property type="entry name" value="Molybdop_Fe4S4"/>
    <property type="match status" value="1"/>
</dbReference>
<dbReference type="Gene3D" id="2.20.25.90">
    <property type="entry name" value="ADC-like domains"/>
    <property type="match status" value="1"/>
</dbReference>
<evidence type="ECO:0000256" key="1">
    <source>
        <dbReference type="ARBA" id="ARBA00001966"/>
    </source>
</evidence>
<dbReference type="SUPFAM" id="SSF54292">
    <property type="entry name" value="2Fe-2S ferredoxin-like"/>
    <property type="match status" value="1"/>
</dbReference>
<dbReference type="InterPro" id="IPR006963">
    <property type="entry name" value="Mopterin_OxRdtase_4Fe-4S_dom"/>
</dbReference>
<dbReference type="Pfam" id="PF22151">
    <property type="entry name" value="Fer4_NDSU1"/>
    <property type="match status" value="1"/>
</dbReference>
<evidence type="ECO:0000256" key="2">
    <source>
        <dbReference type="ARBA" id="ARBA00005404"/>
    </source>
</evidence>
<dbReference type="Gene3D" id="3.40.50.740">
    <property type="match status" value="2"/>
</dbReference>
<keyword evidence="5 12" id="KW-0874">Quinone</keyword>
<evidence type="ECO:0000313" key="17">
    <source>
        <dbReference type="Proteomes" id="UP000005940"/>
    </source>
</evidence>
<dbReference type="PROSITE" id="PS00643">
    <property type="entry name" value="COMPLEX1_75K_3"/>
    <property type="match status" value="1"/>
</dbReference>
<dbReference type="GO" id="GO:0016020">
    <property type="term" value="C:membrane"/>
    <property type="evidence" value="ECO:0007669"/>
    <property type="project" value="InterPro"/>
</dbReference>
<dbReference type="FunFam" id="3.30.70.20:FF:000016">
    <property type="entry name" value="NADH-quinone oxidoreductase"/>
    <property type="match status" value="1"/>
</dbReference>
<dbReference type="PANTHER" id="PTHR43105">
    <property type="entry name" value="RESPIRATORY NITRATE REDUCTASE"/>
    <property type="match status" value="1"/>
</dbReference>
<organism evidence="16 17">
    <name type="scientific">Streptomyces tsukubensis (strain DSM 42081 / NBRC 108919 / NRRL 18488 / 9993)</name>
    <dbReference type="NCBI Taxonomy" id="1114943"/>
    <lineage>
        <taxon>Bacteria</taxon>
        <taxon>Bacillati</taxon>
        <taxon>Actinomycetota</taxon>
        <taxon>Actinomycetes</taxon>
        <taxon>Kitasatosporales</taxon>
        <taxon>Streptomycetaceae</taxon>
        <taxon>Streptomyces</taxon>
    </lineage>
</organism>
<dbReference type="InterPro" id="IPR050123">
    <property type="entry name" value="Prok_molybdopt-oxidoreductase"/>
</dbReference>
<dbReference type="GO" id="GO:0042773">
    <property type="term" value="P:ATP synthesis coupled electron transport"/>
    <property type="evidence" value="ECO:0007669"/>
    <property type="project" value="InterPro"/>
</dbReference>
<keyword evidence="10 12" id="KW-0520">NAD</keyword>
<keyword evidence="8 12" id="KW-0408">Iron</keyword>
<dbReference type="PROSITE" id="PS00642">
    <property type="entry name" value="COMPLEX1_75K_2"/>
    <property type="match status" value="1"/>
</dbReference>
<dbReference type="InterPro" id="IPR019574">
    <property type="entry name" value="NADH_UbQ_OxRdtase_Gsu_4Fe4S-bd"/>
</dbReference>
<dbReference type="Proteomes" id="UP000005940">
    <property type="component" value="Chromosome"/>
</dbReference>
<evidence type="ECO:0000256" key="11">
    <source>
        <dbReference type="ARBA" id="ARBA00047712"/>
    </source>
</evidence>
<evidence type="ECO:0000256" key="10">
    <source>
        <dbReference type="ARBA" id="ARBA00023027"/>
    </source>
</evidence>
<dbReference type="Pfam" id="PF13510">
    <property type="entry name" value="Fer2_4"/>
    <property type="match status" value="1"/>
</dbReference>
<keyword evidence="4 12" id="KW-0001">2Fe-2S</keyword>
<comment type="cofactor">
    <cofactor evidence="12">
        <name>[2Fe-2S] cluster</name>
        <dbReference type="ChEBI" id="CHEBI:190135"/>
    </cofactor>
    <text evidence="12">Binds 1 [2Fe-2S] cluster per subunit.</text>
</comment>
<dbReference type="Gene3D" id="3.30.70.20">
    <property type="match status" value="1"/>
</dbReference>
<feature type="domain" description="2Fe-2S ferredoxin-type" evidence="13">
    <location>
        <begin position="20"/>
        <end position="98"/>
    </location>
</feature>
<dbReference type="FunFam" id="3.10.20.740:FF:000001">
    <property type="entry name" value="NADH-quinone oxidoreductase subunit G"/>
    <property type="match status" value="1"/>
</dbReference>
<dbReference type="GO" id="GO:0051539">
    <property type="term" value="F:4 iron, 4 sulfur cluster binding"/>
    <property type="evidence" value="ECO:0007669"/>
    <property type="project" value="UniProtKB-KW"/>
</dbReference>
<dbReference type="EC" id="7.1.1.-" evidence="12"/>
<dbReference type="Pfam" id="PF01568">
    <property type="entry name" value="Molydop_binding"/>
    <property type="match status" value="1"/>
</dbReference>
<evidence type="ECO:0000259" key="15">
    <source>
        <dbReference type="PROSITE" id="PS51839"/>
    </source>
</evidence>
<sequence length="834" mass="88029">MTVTTSAPSGGDQVPVPPEDLVTLSIDGTEISVPKGTLVIRAAELLGIEIPRFCDHPLLDPAGACRQCIVEVEGQRKPMASCTITCTDGMVVRSQLTSPVAEKAQKGVMELLLINHPLDCPVCDKGGECPLQNQAMSHGDTDSRFDGKKRTYEKPVAISTQVLLDRERCVLCARCTRFSNQIAGDPMIELIERGALQQVGTGEGDPFESYFSGNTIQICPVGALTSAAYRFRSRPFDLVSSPSVCEHCAGGCATRTDHRRGKVMRRLAADDPEVNEEWICDKGRFGFRYAQRPDRLTTPLVRGDDGELAPASWPEALAAAAAGLAAARGRAGVLTGGRLTVEDSYAYAKFARVALDTNDIDFRARVHSSEEADFLAARVAGRGRDLDGSGVTYSVLEQAPAVLLVGFESEEEAPGVFLRLRKAHRTRGQRTYALATHATRGLTKAGGTLLSAAPGTETEWLDALSGSVGLEGDGERAAADLRRDGAVIVVGERLAGVPGGLTAAVRTATATGARLVWIPRRAGERGAVEAGAIPSLLPGGRPATDPRAREETAEAWRVRELPHGYGRDTGQIIEAAATGEIAALVVAGVEAADLPDPARARTALDAVGFLVSLEQRPTEITRRADVVLPIAAVAEKAGTFLNWEGRARLFEAALKPEQMTRSLAPGDARVLHMLADAMDIHFALPDLKAVRNEMDRLGAWTGPRAGEPMEASQPVPRAGEGEAVLAGHRLLLDQGLLQQGDEALAGTRHAAVARLSAATAAETGVKDGDELTVTGPAGSVTLPLEVTEMPDRVVWLPLNSTGGGVASDTGVLPGRLVRIGPAAAAATDAPEVRS</sequence>
<dbReference type="Pfam" id="PF10588">
    <property type="entry name" value="NADH-G_4Fe-4S_3"/>
    <property type="match status" value="1"/>
</dbReference>
<dbReference type="CDD" id="cd00207">
    <property type="entry name" value="fer2"/>
    <property type="match status" value="1"/>
</dbReference>
<dbReference type="Pfam" id="PF22117">
    <property type="entry name" value="Fer4_Nqo3"/>
    <property type="match status" value="1"/>
</dbReference>
<dbReference type="InterPro" id="IPR009010">
    <property type="entry name" value="Asp_de-COase-like_dom_sf"/>
</dbReference>
<comment type="cofactor">
    <cofactor evidence="1 12">
        <name>[4Fe-4S] cluster</name>
        <dbReference type="ChEBI" id="CHEBI:49883"/>
    </cofactor>
</comment>
<dbReference type="InterPro" id="IPR001041">
    <property type="entry name" value="2Fe-2S_ferredoxin-type"/>
</dbReference>
<comment type="similarity">
    <text evidence="2 12">Belongs to the complex I 75 kDa subunit family.</text>
</comment>
<evidence type="ECO:0000256" key="7">
    <source>
        <dbReference type="ARBA" id="ARBA00022967"/>
    </source>
</evidence>
<reference evidence="16 17" key="1">
    <citation type="journal article" date="2012" name="J. Bacteriol.">
        <title>Draft genome of Streptomyces tsukubaensis NRRL 18488, the producer of the clinically important immunosuppressant tacrolimus (FK506).</title>
        <authorList>
            <person name="Barreiro C."/>
            <person name="Prieto C."/>
            <person name="Sola-Landa A."/>
            <person name="Solera E."/>
            <person name="Martinez-Castro M."/>
            <person name="Perez-Redondo R."/>
            <person name="Garcia-Estrada C."/>
            <person name="Aparicio J.F."/>
            <person name="Fernandez-Martinez L.T."/>
            <person name="Santos-Aberturas J."/>
            <person name="Salehi-Najafabadi Z."/>
            <person name="Rodriguez-Garcia A."/>
            <person name="Tauch A."/>
            <person name="Martin J.F."/>
        </authorList>
    </citation>
    <scope>NUCLEOTIDE SEQUENCE [LARGE SCALE GENOMIC DNA]</scope>
    <source>
        <strain evidence="17">DSM 42081 / NBRC 108919 / NRRL 18488 / 9993</strain>
    </source>
</reference>
<dbReference type="SUPFAM" id="SSF50692">
    <property type="entry name" value="ADC-like"/>
    <property type="match status" value="1"/>
</dbReference>
<dbReference type="InterPro" id="IPR036010">
    <property type="entry name" value="2Fe-2S_ferredoxin-like_sf"/>
</dbReference>
<dbReference type="GO" id="GO:0043546">
    <property type="term" value="F:molybdopterin cofactor binding"/>
    <property type="evidence" value="ECO:0007669"/>
    <property type="project" value="InterPro"/>
</dbReference>
<dbReference type="Pfam" id="PF00384">
    <property type="entry name" value="Molybdopterin"/>
    <property type="match status" value="1"/>
</dbReference>
<accession>A0A7G3UFQ8</accession>
<dbReference type="AlphaFoldDB" id="A0A7G3UFQ8"/>
<dbReference type="SUPFAM" id="SSF54862">
    <property type="entry name" value="4Fe-4S ferredoxins"/>
    <property type="match status" value="1"/>
</dbReference>
<dbReference type="InterPro" id="IPR006656">
    <property type="entry name" value="Mopterin_OxRdtase"/>
</dbReference>
<keyword evidence="9 12" id="KW-0411">Iron-sulfur</keyword>
<dbReference type="PROSITE" id="PS51669">
    <property type="entry name" value="4FE4S_MOW_BIS_MGD"/>
    <property type="match status" value="1"/>
</dbReference>
<evidence type="ECO:0000256" key="9">
    <source>
        <dbReference type="ARBA" id="ARBA00023014"/>
    </source>
</evidence>
<dbReference type="Gene3D" id="3.10.20.740">
    <property type="match status" value="1"/>
</dbReference>
<dbReference type="GO" id="GO:0048038">
    <property type="term" value="F:quinone binding"/>
    <property type="evidence" value="ECO:0007669"/>
    <property type="project" value="UniProtKB-UniRule"/>
</dbReference>
<comment type="function">
    <text evidence="12">NDH-1 shuttles electrons from NADH, via FMN and iron-sulfur (Fe-S) centers, to quinones in the respiratory chain. Couples the redox reaction to proton translocation (for every two electrons transferred, four hydrogen ions are translocated across the cytoplasmic membrane), and thus conserves the redox energy in a proton gradient.</text>
</comment>
<evidence type="ECO:0000256" key="3">
    <source>
        <dbReference type="ARBA" id="ARBA00022485"/>
    </source>
</evidence>
<dbReference type="SUPFAM" id="SSF53706">
    <property type="entry name" value="Formate dehydrogenase/DMSO reductase, domains 1-3"/>
    <property type="match status" value="1"/>
</dbReference>
<dbReference type="SMART" id="SM00929">
    <property type="entry name" value="NADH-G_4Fe-4S_3"/>
    <property type="match status" value="1"/>
</dbReference>
<dbReference type="RefSeq" id="WP_130584910.1">
    <property type="nucleotide sequence ID" value="NZ_CP029159.1"/>
</dbReference>
<dbReference type="EMBL" id="CP029159">
    <property type="protein sequence ID" value="QKM68129.1"/>
    <property type="molecule type" value="Genomic_DNA"/>
</dbReference>
<dbReference type="GO" id="GO:0003954">
    <property type="term" value="F:NADH dehydrogenase activity"/>
    <property type="evidence" value="ECO:0007669"/>
    <property type="project" value="TreeGrafter"/>
</dbReference>
<keyword evidence="3 12" id="KW-0004">4Fe-4S</keyword>
<dbReference type="NCBIfam" id="TIGR01973">
    <property type="entry name" value="NuoG"/>
    <property type="match status" value="1"/>
</dbReference>
<protein>
    <recommendedName>
        <fullName evidence="12">NADH-quinone oxidoreductase</fullName>
        <ecNumber evidence="12">7.1.1.-</ecNumber>
    </recommendedName>
</protein>
<dbReference type="NCBIfam" id="NF005895">
    <property type="entry name" value="PRK07860.1"/>
    <property type="match status" value="1"/>
</dbReference>
<dbReference type="GO" id="GO:0051537">
    <property type="term" value="F:2 iron, 2 sulfur cluster binding"/>
    <property type="evidence" value="ECO:0007669"/>
    <property type="project" value="UniProtKB-UniRule"/>
</dbReference>
<keyword evidence="7 12" id="KW-1278">Translocase</keyword>
<evidence type="ECO:0000259" key="14">
    <source>
        <dbReference type="PROSITE" id="PS51669"/>
    </source>
</evidence>
<evidence type="ECO:0000256" key="4">
    <source>
        <dbReference type="ARBA" id="ARBA00022714"/>
    </source>
</evidence>
<feature type="domain" description="4Fe-4S His(Cys)3-ligated-type" evidence="15">
    <location>
        <begin position="100"/>
        <end position="139"/>
    </location>
</feature>
<evidence type="ECO:0000256" key="12">
    <source>
        <dbReference type="RuleBase" id="RU003525"/>
    </source>
</evidence>
<evidence type="ECO:0000313" key="16">
    <source>
        <dbReference type="EMBL" id="QKM68129.1"/>
    </source>
</evidence>
<dbReference type="PROSITE" id="PS51839">
    <property type="entry name" value="4FE4S_HC3"/>
    <property type="match status" value="1"/>
</dbReference>
<dbReference type="PROSITE" id="PS51085">
    <property type="entry name" value="2FE2S_FER_2"/>
    <property type="match status" value="1"/>
</dbReference>
<proteinExistence type="inferred from homology"/>
<dbReference type="PROSITE" id="PS00641">
    <property type="entry name" value="COMPLEX1_75K_1"/>
    <property type="match status" value="1"/>
</dbReference>
<dbReference type="Gene3D" id="3.40.228.10">
    <property type="entry name" value="Dimethylsulfoxide Reductase, domain 2"/>
    <property type="match status" value="1"/>
</dbReference>
<name>A0A7G3UFQ8_STRT9</name>